<gene>
    <name evidence="2" type="ORF">O6B92_02685</name>
</gene>
<evidence type="ECO:0000256" key="1">
    <source>
        <dbReference type="SAM" id="Phobius"/>
    </source>
</evidence>
<feature type="transmembrane region" description="Helical" evidence="1">
    <location>
        <begin position="143"/>
        <end position="163"/>
    </location>
</feature>
<dbReference type="AlphaFoldDB" id="A0A9Q4PX41"/>
<organism evidence="2 3">
    <name type="scientific">Campylobacter ureolyticus</name>
    <dbReference type="NCBI Taxonomy" id="827"/>
    <lineage>
        <taxon>Bacteria</taxon>
        <taxon>Pseudomonadati</taxon>
        <taxon>Campylobacterota</taxon>
        <taxon>Epsilonproteobacteria</taxon>
        <taxon>Campylobacterales</taxon>
        <taxon>Campylobacteraceae</taxon>
        <taxon>Campylobacter</taxon>
    </lineage>
</organism>
<sequence>MNEIDLTNKRIFLVKIQAIIFVIGVILALYFSWLKFDYFSYGVVQILAIPVGALAEPIFYKIYVLLLSLIIFCKIFYFTNFYNKKRLFLPYIFNIFPLYIVFLDANENNLQFVYILYFIFILIYIVSIYQIKKFYKLLNEKVLYKAFYFVIFPAISMFIYYKYDLMHNANYSDNMTEDNPFHIFYVFFALGFVVYLPLSVWLSIPINLISEYRYFIKELKAKTNL</sequence>
<keyword evidence="1" id="KW-0812">Transmembrane</keyword>
<evidence type="ECO:0000313" key="2">
    <source>
        <dbReference type="EMBL" id="MCZ6161260.1"/>
    </source>
</evidence>
<feature type="transmembrane region" description="Helical" evidence="1">
    <location>
        <begin position="183"/>
        <end position="204"/>
    </location>
</feature>
<feature type="transmembrane region" description="Helical" evidence="1">
    <location>
        <begin position="58"/>
        <end position="76"/>
    </location>
</feature>
<accession>A0A9Q4PX41</accession>
<feature type="transmembrane region" description="Helical" evidence="1">
    <location>
        <begin position="12"/>
        <end position="33"/>
    </location>
</feature>
<keyword evidence="1" id="KW-0472">Membrane</keyword>
<dbReference type="EMBL" id="JAPXGP010000002">
    <property type="protein sequence ID" value="MCZ6161260.1"/>
    <property type="molecule type" value="Genomic_DNA"/>
</dbReference>
<dbReference type="RefSeq" id="WP_269479719.1">
    <property type="nucleotide sequence ID" value="NZ_JAPXGH010000002.1"/>
</dbReference>
<protein>
    <submittedName>
        <fullName evidence="2">Uncharacterized protein</fullName>
    </submittedName>
</protein>
<feature type="transmembrane region" description="Helical" evidence="1">
    <location>
        <begin position="111"/>
        <end position="131"/>
    </location>
</feature>
<evidence type="ECO:0000313" key="3">
    <source>
        <dbReference type="Proteomes" id="UP001075461"/>
    </source>
</evidence>
<keyword evidence="1" id="KW-1133">Transmembrane helix</keyword>
<feature type="transmembrane region" description="Helical" evidence="1">
    <location>
        <begin position="88"/>
        <end position="105"/>
    </location>
</feature>
<proteinExistence type="predicted"/>
<name>A0A9Q4PX41_9BACT</name>
<reference evidence="2" key="1">
    <citation type="submission" date="2022-12" db="EMBL/GenBank/DDBJ databases">
        <title>Species Delineation and Comparative Genomics within the Campylobacter ureolyticus Complex.</title>
        <authorList>
            <person name="Maki J."/>
            <person name="Howard M."/>
            <person name="Connelly S."/>
            <person name="Hardy D.J."/>
            <person name="Cameron A."/>
        </authorList>
    </citation>
    <scope>NUCLEOTIDE SEQUENCE</scope>
    <source>
        <strain evidence="2">URMC_786</strain>
    </source>
</reference>
<comment type="caution">
    <text evidence="2">The sequence shown here is derived from an EMBL/GenBank/DDBJ whole genome shotgun (WGS) entry which is preliminary data.</text>
</comment>
<dbReference type="Proteomes" id="UP001075461">
    <property type="component" value="Unassembled WGS sequence"/>
</dbReference>